<feature type="compositionally biased region" description="Pro residues" evidence="1">
    <location>
        <begin position="175"/>
        <end position="184"/>
    </location>
</feature>
<dbReference type="EMBL" id="BKCJ010229741">
    <property type="protein sequence ID" value="GEY99168.1"/>
    <property type="molecule type" value="Genomic_DNA"/>
</dbReference>
<feature type="compositionally biased region" description="Pro residues" evidence="1">
    <location>
        <begin position="145"/>
        <end position="156"/>
    </location>
</feature>
<feature type="compositionally biased region" description="Low complexity" evidence="1">
    <location>
        <begin position="185"/>
        <end position="194"/>
    </location>
</feature>
<feature type="compositionally biased region" description="Polar residues" evidence="1">
    <location>
        <begin position="203"/>
        <end position="213"/>
    </location>
</feature>
<organism evidence="2">
    <name type="scientific">Tanacetum cinerariifolium</name>
    <name type="common">Dalmatian daisy</name>
    <name type="synonym">Chrysanthemum cinerariifolium</name>
    <dbReference type="NCBI Taxonomy" id="118510"/>
    <lineage>
        <taxon>Eukaryota</taxon>
        <taxon>Viridiplantae</taxon>
        <taxon>Streptophyta</taxon>
        <taxon>Embryophyta</taxon>
        <taxon>Tracheophyta</taxon>
        <taxon>Spermatophyta</taxon>
        <taxon>Magnoliopsida</taxon>
        <taxon>eudicotyledons</taxon>
        <taxon>Gunneridae</taxon>
        <taxon>Pentapetalae</taxon>
        <taxon>asterids</taxon>
        <taxon>campanulids</taxon>
        <taxon>Asterales</taxon>
        <taxon>Asteraceae</taxon>
        <taxon>Asteroideae</taxon>
        <taxon>Anthemideae</taxon>
        <taxon>Anthemidinae</taxon>
        <taxon>Tanacetum</taxon>
    </lineage>
</organism>
<evidence type="ECO:0000256" key="1">
    <source>
        <dbReference type="SAM" id="MobiDB-lite"/>
    </source>
</evidence>
<feature type="non-terminal residue" evidence="2">
    <location>
        <position position="1"/>
    </location>
</feature>
<feature type="compositionally biased region" description="Low complexity" evidence="1">
    <location>
        <begin position="157"/>
        <end position="174"/>
    </location>
</feature>
<feature type="region of interest" description="Disordered" evidence="1">
    <location>
        <begin position="1"/>
        <end position="23"/>
    </location>
</feature>
<feature type="region of interest" description="Disordered" evidence="1">
    <location>
        <begin position="125"/>
        <end position="218"/>
    </location>
</feature>
<accession>A0A699HZ61</accession>
<gene>
    <name evidence="2" type="ORF">Tci_471142</name>
</gene>
<name>A0A699HZ61_TANCI</name>
<dbReference type="AlphaFoldDB" id="A0A699HZ61"/>
<protein>
    <submittedName>
        <fullName evidence="2">Uncharacterized protein</fullName>
    </submittedName>
</protein>
<proteinExistence type="predicted"/>
<comment type="caution">
    <text evidence="2">The sequence shown here is derived from an EMBL/GenBank/DDBJ whole genome shotgun (WGS) entry which is preliminary data.</text>
</comment>
<reference evidence="2" key="1">
    <citation type="journal article" date="2019" name="Sci. Rep.">
        <title>Draft genome of Tanacetum cinerariifolium, the natural source of mosquito coil.</title>
        <authorList>
            <person name="Yamashiro T."/>
            <person name="Shiraishi A."/>
            <person name="Satake H."/>
            <person name="Nakayama K."/>
        </authorList>
    </citation>
    <scope>NUCLEOTIDE SEQUENCE</scope>
</reference>
<evidence type="ECO:0000313" key="2">
    <source>
        <dbReference type="EMBL" id="GEY99168.1"/>
    </source>
</evidence>
<sequence length="494" mass="56663">ENLKLPSEDLVIPEESASSTGTLSSLQNLEKELSFTDQFFVKKHQEEEPGKTNVSKAVDEIITDAVDWAMQAPLQTRFSDLPAVDMKEILQQWIFEDKSYEDHKKLYDALEKSLERDYSDQLLSDLEEARQKKRKRRDVPRTPFESPPPQPPPLPPLAGASGAPGTLGASGSSQLPPPPPPPSTAPQSMASTTSDTRYESAGLSGTQELSPTDSLIPDDSILDEQERQATPEPTWTIHSSNVSDVEKIWAIALASTYVTPAENSLLAKTGDMTNFLNWYCRQKDLEYLRHGSKKSSHALSISNMKAASYPDFRLELLVLEQMWIEDVCTYDISAKYDYLSEIVLRRADLQEHTITEKDFKNLHPIDFEDLNMLLLQGYEFKHDYTIIESPRAVVFPVNNNERKIMRFNEIYKFSDGTLTRILEALAYRVKEFKIKQLNPGINMRFWTQKDMTRRKEFIAAIERRLKTRRIYRNLKCFVGGRVRDIDYRLLQRTK</sequence>